<organism evidence="3 4">
    <name type="scientific">Lophiostoma macrostomum CBS 122681</name>
    <dbReference type="NCBI Taxonomy" id="1314788"/>
    <lineage>
        <taxon>Eukaryota</taxon>
        <taxon>Fungi</taxon>
        <taxon>Dikarya</taxon>
        <taxon>Ascomycota</taxon>
        <taxon>Pezizomycotina</taxon>
        <taxon>Dothideomycetes</taxon>
        <taxon>Pleosporomycetidae</taxon>
        <taxon>Pleosporales</taxon>
        <taxon>Lophiostomataceae</taxon>
        <taxon>Lophiostoma</taxon>
    </lineage>
</organism>
<evidence type="ECO:0000256" key="1">
    <source>
        <dbReference type="ARBA" id="ARBA00005986"/>
    </source>
</evidence>
<comment type="similarity">
    <text evidence="1">Belongs to the tpcK family.</text>
</comment>
<keyword evidence="4" id="KW-1185">Reference proteome</keyword>
<name>A0A6A6TBD3_9PLEO</name>
<dbReference type="SUPFAM" id="SSF54909">
    <property type="entry name" value="Dimeric alpha+beta barrel"/>
    <property type="match status" value="1"/>
</dbReference>
<accession>A0A6A6TBD3</accession>
<gene>
    <name evidence="3" type="ORF">K491DRAFT_692542</name>
</gene>
<dbReference type="EMBL" id="MU004343">
    <property type="protein sequence ID" value="KAF2655904.1"/>
    <property type="molecule type" value="Genomic_DNA"/>
</dbReference>
<evidence type="ECO:0000313" key="3">
    <source>
        <dbReference type="EMBL" id="KAF2655904.1"/>
    </source>
</evidence>
<dbReference type="AlphaFoldDB" id="A0A6A6TBD3"/>
<dbReference type="OrthoDB" id="2519291at2759"/>
<proteinExistence type="inferred from homology"/>
<dbReference type="Gene3D" id="3.30.70.100">
    <property type="match status" value="1"/>
</dbReference>
<dbReference type="Proteomes" id="UP000799324">
    <property type="component" value="Unassembled WGS sequence"/>
</dbReference>
<feature type="domain" description="EthD" evidence="2">
    <location>
        <begin position="12"/>
        <end position="120"/>
    </location>
</feature>
<dbReference type="InterPro" id="IPR011008">
    <property type="entry name" value="Dimeric_a/b-barrel"/>
</dbReference>
<reference evidence="3" key="1">
    <citation type="journal article" date="2020" name="Stud. Mycol.">
        <title>101 Dothideomycetes genomes: a test case for predicting lifestyles and emergence of pathogens.</title>
        <authorList>
            <person name="Haridas S."/>
            <person name="Albert R."/>
            <person name="Binder M."/>
            <person name="Bloem J."/>
            <person name="Labutti K."/>
            <person name="Salamov A."/>
            <person name="Andreopoulos B."/>
            <person name="Baker S."/>
            <person name="Barry K."/>
            <person name="Bills G."/>
            <person name="Bluhm B."/>
            <person name="Cannon C."/>
            <person name="Castanera R."/>
            <person name="Culley D."/>
            <person name="Daum C."/>
            <person name="Ezra D."/>
            <person name="Gonzalez J."/>
            <person name="Henrissat B."/>
            <person name="Kuo A."/>
            <person name="Liang C."/>
            <person name="Lipzen A."/>
            <person name="Lutzoni F."/>
            <person name="Magnuson J."/>
            <person name="Mondo S."/>
            <person name="Nolan M."/>
            <person name="Ohm R."/>
            <person name="Pangilinan J."/>
            <person name="Park H.-J."/>
            <person name="Ramirez L."/>
            <person name="Alfaro M."/>
            <person name="Sun H."/>
            <person name="Tritt A."/>
            <person name="Yoshinaga Y."/>
            <person name="Zwiers L.-H."/>
            <person name="Turgeon B."/>
            <person name="Goodwin S."/>
            <person name="Spatafora J."/>
            <person name="Crous P."/>
            <person name="Grigoriev I."/>
        </authorList>
    </citation>
    <scope>NUCLEOTIDE SEQUENCE</scope>
    <source>
        <strain evidence="3">CBS 122681</strain>
    </source>
</reference>
<sequence length="141" mass="16230">MTFTVFLFLVRKPTLSPEQFTEYYETTHISLLRSLVGQELMPPHFTRQYFARTYRQGFGGPANRNNPLLMLRGNAEEFEYDAMAQMTWECESLFQKFYKAIYERDAAAKIAADEDHFLEPGTLKAVVVGETIERSGEVASL</sequence>
<dbReference type="GO" id="GO:0016491">
    <property type="term" value="F:oxidoreductase activity"/>
    <property type="evidence" value="ECO:0007669"/>
    <property type="project" value="InterPro"/>
</dbReference>
<dbReference type="Pfam" id="PF07110">
    <property type="entry name" value="EthD"/>
    <property type="match status" value="1"/>
</dbReference>
<evidence type="ECO:0000313" key="4">
    <source>
        <dbReference type="Proteomes" id="UP000799324"/>
    </source>
</evidence>
<dbReference type="InterPro" id="IPR009799">
    <property type="entry name" value="EthD_dom"/>
</dbReference>
<protein>
    <recommendedName>
        <fullName evidence="2">EthD domain-containing protein</fullName>
    </recommendedName>
</protein>
<evidence type="ECO:0000259" key="2">
    <source>
        <dbReference type="Pfam" id="PF07110"/>
    </source>
</evidence>